<proteinExistence type="inferred from homology"/>
<feature type="transmembrane region" description="Helical" evidence="6">
    <location>
        <begin position="53"/>
        <end position="78"/>
    </location>
</feature>
<dbReference type="RefSeq" id="WP_135270290.1">
    <property type="nucleotide sequence ID" value="NZ_SRIB01000002.1"/>
</dbReference>
<dbReference type="InterPro" id="IPR003834">
    <property type="entry name" value="Cyt_c_assmbl_TM_dom"/>
</dbReference>
<keyword evidence="5 6" id="KW-0472">Membrane</keyword>
<evidence type="ECO:0000313" key="9">
    <source>
        <dbReference type="Proteomes" id="UP000298381"/>
    </source>
</evidence>
<name>A0A4Z0D8X9_9FIRM</name>
<feature type="transmembrane region" description="Helical" evidence="6">
    <location>
        <begin position="6"/>
        <end position="32"/>
    </location>
</feature>
<feature type="transmembrane region" description="Helical" evidence="6">
    <location>
        <begin position="197"/>
        <end position="218"/>
    </location>
</feature>
<evidence type="ECO:0000313" key="8">
    <source>
        <dbReference type="EMBL" id="TFZ41349.1"/>
    </source>
</evidence>
<dbReference type="PANTHER" id="PTHR31272:SF4">
    <property type="entry name" value="CYTOCHROME C-TYPE BIOGENESIS PROTEIN HI_1454-RELATED"/>
    <property type="match status" value="1"/>
</dbReference>
<evidence type="ECO:0000256" key="3">
    <source>
        <dbReference type="ARBA" id="ARBA00022692"/>
    </source>
</evidence>
<comment type="similarity">
    <text evidence="2">Belongs to the DsbD family.</text>
</comment>
<dbReference type="GO" id="GO:0017004">
    <property type="term" value="P:cytochrome complex assembly"/>
    <property type="evidence" value="ECO:0007669"/>
    <property type="project" value="InterPro"/>
</dbReference>
<keyword evidence="9" id="KW-1185">Reference proteome</keyword>
<dbReference type="AlphaFoldDB" id="A0A4Z0D8X9"/>
<evidence type="ECO:0000256" key="1">
    <source>
        <dbReference type="ARBA" id="ARBA00004141"/>
    </source>
</evidence>
<dbReference type="InterPro" id="IPR051790">
    <property type="entry name" value="Cytochrome_c-biogenesis_DsbD"/>
</dbReference>
<comment type="caution">
    <text evidence="8">The sequence shown here is derived from an EMBL/GenBank/DDBJ whole genome shotgun (WGS) entry which is preliminary data.</text>
</comment>
<sequence length="229" mass="24780">MTEITSYSAFFAGLVSFFSPCLLPMIPAYIMYISGLGDIEGANDSKAIVLKRTLAFIAGFTIIFIIMGLSASFVGQIFSQNRSLFMKLSGIIIIIFGLNYMGVLNFSFLSKDKRLKAPKKVNGMISSTFMGMAFAGGWSPCFGPVLGSILFMASMDSSVLKGGILLFIYSIGMAVPFILTALFISKFTLLLSKYEKALKVIPLIGGGILVVFGILIFFDKLVVLSSLLL</sequence>
<reference evidence="8 9" key="1">
    <citation type="submission" date="2019-03" db="EMBL/GenBank/DDBJ databases">
        <title>Draft genome sequence data and analysis of a Fermenting Bacterium, Soehngenia longevitae strain 1933PT, isolated from petroleum reservoir in Azerbaijan.</title>
        <authorList>
            <person name="Grouzdev D.S."/>
            <person name="Bidzhieva S.K."/>
            <person name="Sokolova D.S."/>
            <person name="Tourova T.P."/>
            <person name="Poltaraus A.B."/>
            <person name="Nazina T.N."/>
        </authorList>
    </citation>
    <scope>NUCLEOTIDE SEQUENCE [LARGE SCALE GENOMIC DNA]</scope>
    <source>
        <strain evidence="8 9">1933P</strain>
    </source>
</reference>
<dbReference type="OrthoDB" id="9803065at2"/>
<dbReference type="GO" id="GO:0016020">
    <property type="term" value="C:membrane"/>
    <property type="evidence" value="ECO:0007669"/>
    <property type="project" value="UniProtKB-SubCell"/>
</dbReference>
<gene>
    <name evidence="8" type="ORF">E4100_01865</name>
</gene>
<organism evidence="8 9">
    <name type="scientific">Soehngenia longivitae</name>
    <dbReference type="NCBI Taxonomy" id="2562294"/>
    <lineage>
        <taxon>Bacteria</taxon>
        <taxon>Bacillati</taxon>
        <taxon>Bacillota</taxon>
        <taxon>Tissierellia</taxon>
        <taxon>Tissierellales</taxon>
        <taxon>Tissierellaceae</taxon>
        <taxon>Soehngenia</taxon>
    </lineage>
</organism>
<keyword evidence="4 6" id="KW-1133">Transmembrane helix</keyword>
<evidence type="ECO:0000256" key="6">
    <source>
        <dbReference type="SAM" id="Phobius"/>
    </source>
</evidence>
<feature type="domain" description="Cytochrome C biogenesis protein transmembrane" evidence="7">
    <location>
        <begin position="8"/>
        <end position="187"/>
    </location>
</feature>
<evidence type="ECO:0000256" key="5">
    <source>
        <dbReference type="ARBA" id="ARBA00023136"/>
    </source>
</evidence>
<evidence type="ECO:0000256" key="2">
    <source>
        <dbReference type="ARBA" id="ARBA00006143"/>
    </source>
</evidence>
<dbReference type="PANTHER" id="PTHR31272">
    <property type="entry name" value="CYTOCHROME C-TYPE BIOGENESIS PROTEIN HI_1454-RELATED"/>
    <property type="match status" value="1"/>
</dbReference>
<dbReference type="Pfam" id="PF02683">
    <property type="entry name" value="DsbD_TM"/>
    <property type="match status" value="1"/>
</dbReference>
<evidence type="ECO:0000256" key="4">
    <source>
        <dbReference type="ARBA" id="ARBA00022989"/>
    </source>
</evidence>
<feature type="transmembrane region" description="Helical" evidence="6">
    <location>
        <begin position="164"/>
        <end position="185"/>
    </location>
</feature>
<feature type="transmembrane region" description="Helical" evidence="6">
    <location>
        <begin position="129"/>
        <end position="152"/>
    </location>
</feature>
<keyword evidence="3 6" id="KW-0812">Transmembrane</keyword>
<protein>
    <submittedName>
        <fullName evidence="8">Cytochrome c biogenesis protein CcdA</fullName>
    </submittedName>
</protein>
<feature type="transmembrane region" description="Helical" evidence="6">
    <location>
        <begin position="84"/>
        <end position="108"/>
    </location>
</feature>
<evidence type="ECO:0000259" key="7">
    <source>
        <dbReference type="Pfam" id="PF02683"/>
    </source>
</evidence>
<comment type="subcellular location">
    <subcellularLocation>
        <location evidence="1">Membrane</location>
        <topology evidence="1">Multi-pass membrane protein</topology>
    </subcellularLocation>
</comment>
<dbReference type="Proteomes" id="UP000298381">
    <property type="component" value="Unassembled WGS sequence"/>
</dbReference>
<dbReference type="EMBL" id="SRIB01000002">
    <property type="protein sequence ID" value="TFZ41349.1"/>
    <property type="molecule type" value="Genomic_DNA"/>
</dbReference>
<accession>A0A4Z0D8X9</accession>